<dbReference type="GO" id="GO:0008168">
    <property type="term" value="F:methyltransferase activity"/>
    <property type="evidence" value="ECO:0007669"/>
    <property type="project" value="UniProtKB-KW"/>
</dbReference>
<keyword evidence="1" id="KW-0808">Transferase</keyword>
<keyword evidence="1" id="KW-0489">Methyltransferase</keyword>
<keyword evidence="2" id="KW-1185">Reference proteome</keyword>
<dbReference type="Proteomes" id="UP000627166">
    <property type="component" value="Unassembled WGS sequence"/>
</dbReference>
<proteinExistence type="predicted"/>
<dbReference type="RefSeq" id="WP_191739582.1">
    <property type="nucleotide sequence ID" value="NZ_JACSQB010000043.1"/>
</dbReference>
<comment type="caution">
    <text evidence="1">The sequence shown here is derived from an EMBL/GenBank/DDBJ whole genome shotgun (WGS) entry which is preliminary data.</text>
</comment>
<dbReference type="InterPro" id="IPR029063">
    <property type="entry name" value="SAM-dependent_MTases_sf"/>
</dbReference>
<evidence type="ECO:0000313" key="2">
    <source>
        <dbReference type="Proteomes" id="UP000627166"/>
    </source>
</evidence>
<accession>A0ABR8YQV4</accession>
<organism evidence="1 2">
    <name type="scientific">Clostridium faecium</name>
    <dbReference type="NCBI Taxonomy" id="2762223"/>
    <lineage>
        <taxon>Bacteria</taxon>
        <taxon>Bacillati</taxon>
        <taxon>Bacillota</taxon>
        <taxon>Clostridia</taxon>
        <taxon>Eubacteriales</taxon>
        <taxon>Clostridiaceae</taxon>
        <taxon>Clostridium</taxon>
    </lineage>
</organism>
<reference evidence="1 2" key="1">
    <citation type="submission" date="2020-08" db="EMBL/GenBank/DDBJ databases">
        <title>A Genomic Blueprint of the Chicken Gut Microbiome.</title>
        <authorList>
            <person name="Gilroy R."/>
            <person name="Ravi A."/>
            <person name="Getino M."/>
            <person name="Pursley I."/>
            <person name="Horton D.L."/>
            <person name="Alikhan N.-F."/>
            <person name="Baker D."/>
            <person name="Gharbi K."/>
            <person name="Hall N."/>
            <person name="Watson M."/>
            <person name="Adriaenssens E.M."/>
            <person name="Foster-Nyarko E."/>
            <person name="Jarju S."/>
            <person name="Secka A."/>
            <person name="Antonio M."/>
            <person name="Oren A."/>
            <person name="Chaudhuri R."/>
            <person name="La Ragione R.M."/>
            <person name="Hildebrand F."/>
            <person name="Pallen M.J."/>
        </authorList>
    </citation>
    <scope>NUCLEOTIDE SEQUENCE [LARGE SCALE GENOMIC DNA]</scope>
    <source>
        <strain evidence="1 2">N37</strain>
    </source>
</reference>
<dbReference type="GO" id="GO:0032259">
    <property type="term" value="P:methylation"/>
    <property type="evidence" value="ECO:0007669"/>
    <property type="project" value="UniProtKB-KW"/>
</dbReference>
<name>A0ABR8YQV4_9CLOT</name>
<protein>
    <submittedName>
        <fullName evidence="1">Class I SAM-dependent methyltransferase</fullName>
    </submittedName>
</protein>
<sequence length="169" mass="20499">MNNSVFINLENNISYGNLLDICHDNYGVIYNLFKYYDEDCDIQYFEGRAERNIEKQSYDSCILFFSLNSIFKDIEKRRLINEIGDYLKNDGILYIWDIDKKFLKTYENNIKVYMPDKSLKEFHIKDYNILKDNSKEKVLNIINKRFEVINFKSNNGIYNIICRKRRYNR</sequence>
<gene>
    <name evidence="1" type="ORF">H9637_06065</name>
</gene>
<dbReference type="SUPFAM" id="SSF53335">
    <property type="entry name" value="S-adenosyl-L-methionine-dependent methyltransferases"/>
    <property type="match status" value="1"/>
</dbReference>
<evidence type="ECO:0000313" key="1">
    <source>
        <dbReference type="EMBL" id="MBD8046610.1"/>
    </source>
</evidence>
<dbReference type="EMBL" id="JACSQB010000043">
    <property type="protein sequence ID" value="MBD8046610.1"/>
    <property type="molecule type" value="Genomic_DNA"/>
</dbReference>
<dbReference type="Gene3D" id="3.40.50.150">
    <property type="entry name" value="Vaccinia Virus protein VP39"/>
    <property type="match status" value="1"/>
</dbReference>